<sequence length="207" mass="23680">MKKLLQVILLLMPIGLFFPNGTSAHSPLYTEEVIPLFADENLSQEIGQLEAGAEIKLVQSTAKASQIELNLWRKTKGFGRVWYHSFAKNITDVVLSKEFMQNNPPLEIIEQKEDPNTGLMWQRVKMDAWVKKSDFTNDLTDFWANASNTFKSECSVCHKQRDTKMHNANEWVAVFNGMVGFTDMDEEIQKQVLRYLQMNASDADTAK</sequence>
<dbReference type="STRING" id="339671.Asuc_0897"/>
<gene>
    <name evidence="2" type="ordered locus">Asuc_0897</name>
</gene>
<keyword evidence="1" id="KW-0732">Signal</keyword>
<organism evidence="2 3">
    <name type="scientific">Actinobacillus succinogenes (strain ATCC 55618 / DSM 22257 / CCUG 43843 / 130Z)</name>
    <dbReference type="NCBI Taxonomy" id="339671"/>
    <lineage>
        <taxon>Bacteria</taxon>
        <taxon>Pseudomonadati</taxon>
        <taxon>Pseudomonadota</taxon>
        <taxon>Gammaproteobacteria</taxon>
        <taxon>Pasteurellales</taxon>
        <taxon>Pasteurellaceae</taxon>
        <taxon>Actinobacillus</taxon>
    </lineage>
</organism>
<evidence type="ECO:0000313" key="3">
    <source>
        <dbReference type="Proteomes" id="UP000001114"/>
    </source>
</evidence>
<dbReference type="Proteomes" id="UP000001114">
    <property type="component" value="Chromosome"/>
</dbReference>
<keyword evidence="3" id="KW-1185">Reference proteome</keyword>
<accession>A6VMS0</accession>
<proteinExistence type="predicted"/>
<evidence type="ECO:0000313" key="2">
    <source>
        <dbReference type="EMBL" id="ABR74267.1"/>
    </source>
</evidence>
<dbReference type="HOGENOM" id="CLU_115266_0_0_6"/>
<dbReference type="EMBL" id="CP000746">
    <property type="protein sequence ID" value="ABR74267.1"/>
    <property type="molecule type" value="Genomic_DNA"/>
</dbReference>
<protein>
    <submittedName>
        <fullName evidence="2">Cytochrome c-type protein</fullName>
    </submittedName>
</protein>
<name>A6VMS0_ACTSZ</name>
<reference evidence="3" key="1">
    <citation type="journal article" date="2010" name="BMC Genomics">
        <title>A genomic perspective on the potential of Actinobacillus succinogenes for industrial succinate production.</title>
        <authorList>
            <person name="McKinlay J.B."/>
            <person name="Laivenieks M."/>
            <person name="Schindler B.D."/>
            <person name="McKinlay A.A."/>
            <person name="Siddaramappa S."/>
            <person name="Challacombe J.F."/>
            <person name="Lowry S.R."/>
            <person name="Clum A."/>
            <person name="Lapidus A.L."/>
            <person name="Burkhart K.B."/>
            <person name="Harkins V."/>
            <person name="Vieille C."/>
        </authorList>
    </citation>
    <scope>NUCLEOTIDE SEQUENCE [LARGE SCALE GENOMIC DNA]</scope>
    <source>
        <strain evidence="3">ATCC 55618 / DSM 22257 / CCUG 43843 / 130Z</strain>
    </source>
</reference>
<dbReference type="OrthoDB" id="9782159at2"/>
<dbReference type="AlphaFoldDB" id="A6VMS0"/>
<dbReference type="KEGG" id="asu:Asuc_0897"/>
<feature type="chain" id="PRO_5002704058" evidence="1">
    <location>
        <begin position="25"/>
        <end position="207"/>
    </location>
</feature>
<evidence type="ECO:0000256" key="1">
    <source>
        <dbReference type="SAM" id="SignalP"/>
    </source>
</evidence>
<dbReference type="eggNOG" id="COG3005">
    <property type="taxonomic scope" value="Bacteria"/>
</dbReference>
<dbReference type="RefSeq" id="WP_012072645.1">
    <property type="nucleotide sequence ID" value="NC_009655.1"/>
</dbReference>
<feature type="signal peptide" evidence="1">
    <location>
        <begin position="1"/>
        <end position="24"/>
    </location>
</feature>